<dbReference type="Proteomes" id="UP000637074">
    <property type="component" value="Unassembled WGS sequence"/>
</dbReference>
<dbReference type="SMART" id="SM00855">
    <property type="entry name" value="PGAM"/>
    <property type="match status" value="1"/>
</dbReference>
<dbReference type="SUPFAM" id="SSF53254">
    <property type="entry name" value="Phosphoglycerate mutase-like"/>
    <property type="match status" value="1"/>
</dbReference>
<dbReference type="InterPro" id="IPR050275">
    <property type="entry name" value="PGM_Phosphatase"/>
</dbReference>
<dbReference type="Gene3D" id="3.40.50.1240">
    <property type="entry name" value="Phosphoglycerate mutase-like"/>
    <property type="match status" value="1"/>
</dbReference>
<comment type="caution">
    <text evidence="1">The sequence shown here is derived from an EMBL/GenBank/DDBJ whole genome shotgun (WGS) entry which is preliminary data.</text>
</comment>
<dbReference type="EMBL" id="BNDS01000027">
    <property type="protein sequence ID" value="GHI00719.1"/>
    <property type="molecule type" value="Genomic_DNA"/>
</dbReference>
<gene>
    <name evidence="1" type="primary">gpmA</name>
    <name evidence="1" type="ORF">AM1BK_42610</name>
</gene>
<reference evidence="1 2" key="1">
    <citation type="journal article" date="2022" name="Int. J. Syst. Evol. Microbiol.">
        <title>Neobacillus kokaensis sp. nov., isolated from soil.</title>
        <authorList>
            <person name="Yuki K."/>
            <person name="Matsubara H."/>
            <person name="Yamaguchi S."/>
        </authorList>
    </citation>
    <scope>NUCLEOTIDE SEQUENCE [LARGE SCALE GENOMIC DNA]</scope>
    <source>
        <strain evidence="1 2">LOB 377</strain>
    </source>
</reference>
<evidence type="ECO:0000313" key="2">
    <source>
        <dbReference type="Proteomes" id="UP000637074"/>
    </source>
</evidence>
<dbReference type="RefSeq" id="WP_191276351.1">
    <property type="nucleotide sequence ID" value="NZ_BNDS01000027.1"/>
</dbReference>
<keyword evidence="2" id="KW-1185">Reference proteome</keyword>
<name>A0ABQ3N701_9BACI</name>
<dbReference type="InterPro" id="IPR029033">
    <property type="entry name" value="His_PPase_superfam"/>
</dbReference>
<dbReference type="CDD" id="cd07067">
    <property type="entry name" value="HP_PGM_like"/>
    <property type="match status" value="1"/>
</dbReference>
<sequence length="180" mass="20449">MKKVYVVRHCEAAGQASEAPLTDRGVRQAEELAAFFADVKIDRIISSPFLRAVQSIEPAAEQKSIEIESDHRLSERILSTRDLPDWLEKLKAAFDNLDLRFDGGESSREAMNRAVSVMGDIHQHGAEDTIIVTHGNLMSLLLKHYQPDFGFEQWKNLSNPDVYLLNIDDQEVSLERLWKS</sequence>
<protein>
    <submittedName>
        <fullName evidence="1">Phosphoglycerate mutase</fullName>
    </submittedName>
</protein>
<dbReference type="PANTHER" id="PTHR48100">
    <property type="entry name" value="BROAD-SPECIFICITY PHOSPHATASE YOR283W-RELATED"/>
    <property type="match status" value="1"/>
</dbReference>
<evidence type="ECO:0000313" key="1">
    <source>
        <dbReference type="EMBL" id="GHI00719.1"/>
    </source>
</evidence>
<dbReference type="PANTHER" id="PTHR48100:SF1">
    <property type="entry name" value="HISTIDINE PHOSPHATASE FAMILY PROTEIN-RELATED"/>
    <property type="match status" value="1"/>
</dbReference>
<dbReference type="InterPro" id="IPR013078">
    <property type="entry name" value="His_Pase_superF_clade-1"/>
</dbReference>
<accession>A0ABQ3N701</accession>
<proteinExistence type="predicted"/>
<organism evidence="1 2">
    <name type="scientific">Neobacillus kokaensis</name>
    <dbReference type="NCBI Taxonomy" id="2759023"/>
    <lineage>
        <taxon>Bacteria</taxon>
        <taxon>Bacillati</taxon>
        <taxon>Bacillota</taxon>
        <taxon>Bacilli</taxon>
        <taxon>Bacillales</taxon>
        <taxon>Bacillaceae</taxon>
        <taxon>Neobacillus</taxon>
    </lineage>
</organism>
<dbReference type="Pfam" id="PF00300">
    <property type="entry name" value="His_Phos_1"/>
    <property type="match status" value="1"/>
</dbReference>